<reference evidence="1 2" key="1">
    <citation type="submission" date="2015-03" db="EMBL/GenBank/DDBJ databases">
        <authorList>
            <consortium name="Pathogen Informatics"/>
        </authorList>
    </citation>
    <scope>NUCLEOTIDE SEQUENCE [LARGE SCALE GENOMIC DNA]</scope>
    <source>
        <strain evidence="1 2">C09601061</strain>
    </source>
</reference>
<dbReference type="Proteomes" id="UP000046680">
    <property type="component" value="Unassembled WGS sequence"/>
</dbReference>
<accession>A0A654U4F3</accession>
<organism evidence="1 2">
    <name type="scientific">Mycobacterium tuberculosis</name>
    <dbReference type="NCBI Taxonomy" id="1773"/>
    <lineage>
        <taxon>Bacteria</taxon>
        <taxon>Bacillati</taxon>
        <taxon>Actinomycetota</taxon>
        <taxon>Actinomycetes</taxon>
        <taxon>Mycobacteriales</taxon>
        <taxon>Mycobacteriaceae</taxon>
        <taxon>Mycobacterium</taxon>
        <taxon>Mycobacterium tuberculosis complex</taxon>
    </lineage>
</organism>
<gene>
    <name evidence="1" type="ORF">ERS007657_03283</name>
</gene>
<protein>
    <submittedName>
        <fullName evidence="1">Uncharacterized protein</fullName>
    </submittedName>
</protein>
<name>A0A654U4F3_MYCTX</name>
<dbReference type="AlphaFoldDB" id="A0A654U4F3"/>
<proteinExistence type="predicted"/>
<evidence type="ECO:0000313" key="1">
    <source>
        <dbReference type="EMBL" id="CFR96560.1"/>
    </source>
</evidence>
<sequence>MNNWIASFAGDNDGTTHVTSPVTPIDSRLVAKMLNSGQAPSSSTTSSAHASNTCSQLSNTISMWQLPMA</sequence>
<dbReference type="EMBL" id="CGCX01001523">
    <property type="protein sequence ID" value="CFR96560.1"/>
    <property type="molecule type" value="Genomic_DNA"/>
</dbReference>
<evidence type="ECO:0000313" key="2">
    <source>
        <dbReference type="Proteomes" id="UP000046680"/>
    </source>
</evidence>